<evidence type="ECO:0000313" key="3">
    <source>
        <dbReference type="EMBL" id="MEN2768567.1"/>
    </source>
</evidence>
<comment type="similarity">
    <text evidence="1">Belongs to the YciI family.</text>
</comment>
<evidence type="ECO:0000256" key="1">
    <source>
        <dbReference type="ARBA" id="ARBA00007689"/>
    </source>
</evidence>
<keyword evidence="4" id="KW-1185">Reference proteome</keyword>
<dbReference type="Pfam" id="PF03795">
    <property type="entry name" value="YCII"/>
    <property type="match status" value="1"/>
</dbReference>
<dbReference type="PANTHER" id="PTHR37828:SF1">
    <property type="entry name" value="YCII-RELATED DOMAIN-CONTAINING PROTEIN"/>
    <property type="match status" value="1"/>
</dbReference>
<proteinExistence type="inferred from homology"/>
<organism evidence="3 4">
    <name type="scientific">Ornithinibacillus xuwenensis</name>
    <dbReference type="NCBI Taxonomy" id="3144668"/>
    <lineage>
        <taxon>Bacteria</taxon>
        <taxon>Bacillati</taxon>
        <taxon>Bacillota</taxon>
        <taxon>Bacilli</taxon>
        <taxon>Bacillales</taxon>
        <taxon>Bacillaceae</taxon>
        <taxon>Ornithinibacillus</taxon>
    </lineage>
</organism>
<dbReference type="SUPFAM" id="SSF54909">
    <property type="entry name" value="Dimeric alpha+beta barrel"/>
    <property type="match status" value="1"/>
</dbReference>
<name>A0ABU9XNZ1_9BACI</name>
<evidence type="ECO:0000313" key="4">
    <source>
        <dbReference type="Proteomes" id="UP001444625"/>
    </source>
</evidence>
<dbReference type="EMBL" id="JBDIML010000006">
    <property type="protein sequence ID" value="MEN2768567.1"/>
    <property type="molecule type" value="Genomic_DNA"/>
</dbReference>
<dbReference type="InterPro" id="IPR011008">
    <property type="entry name" value="Dimeric_a/b-barrel"/>
</dbReference>
<sequence>MKYFAVFLPMKDEEKSIQYRSEHLSYLQKLQDEGYIFAKGRFVDGAGGLVIYLADSLEKAEGMVKQDPYVQTGARGFEIHEWEMKQ</sequence>
<feature type="domain" description="YCII-related" evidence="2">
    <location>
        <begin position="4"/>
        <end position="82"/>
    </location>
</feature>
<comment type="caution">
    <text evidence="3">The sequence shown here is derived from an EMBL/GenBank/DDBJ whole genome shotgun (WGS) entry which is preliminary data.</text>
</comment>
<dbReference type="RefSeq" id="WP_345826056.1">
    <property type="nucleotide sequence ID" value="NZ_JBDIML010000006.1"/>
</dbReference>
<gene>
    <name evidence="3" type="ORF">ABC228_15400</name>
</gene>
<dbReference type="Proteomes" id="UP001444625">
    <property type="component" value="Unassembled WGS sequence"/>
</dbReference>
<reference evidence="3 4" key="1">
    <citation type="submission" date="2024-05" db="EMBL/GenBank/DDBJ databases">
        <authorList>
            <person name="Haq I."/>
            <person name="Ullah Z."/>
            <person name="Ahmad R."/>
            <person name="Li M."/>
            <person name="Tong Y."/>
        </authorList>
    </citation>
    <scope>NUCLEOTIDE SEQUENCE [LARGE SCALE GENOMIC DNA]</scope>
    <source>
        <strain evidence="3 4">16A2E</strain>
    </source>
</reference>
<dbReference type="Gene3D" id="3.30.70.1060">
    <property type="entry name" value="Dimeric alpha+beta barrel"/>
    <property type="match status" value="1"/>
</dbReference>
<dbReference type="PANTHER" id="PTHR37828">
    <property type="entry name" value="GSR2449 PROTEIN"/>
    <property type="match status" value="1"/>
</dbReference>
<dbReference type="InterPro" id="IPR005545">
    <property type="entry name" value="YCII"/>
</dbReference>
<evidence type="ECO:0000259" key="2">
    <source>
        <dbReference type="Pfam" id="PF03795"/>
    </source>
</evidence>
<protein>
    <submittedName>
        <fullName evidence="3">YciI family protein</fullName>
    </submittedName>
</protein>
<accession>A0ABU9XNZ1</accession>